<keyword evidence="4" id="KW-0808">Transferase</keyword>
<dbReference type="CDD" id="cd00761">
    <property type="entry name" value="Glyco_tranf_GTA_type"/>
    <property type="match status" value="1"/>
</dbReference>
<keyword evidence="9" id="KW-1185">Reference proteome</keyword>
<evidence type="ECO:0000313" key="8">
    <source>
        <dbReference type="EMBL" id="MDT0275019.1"/>
    </source>
</evidence>
<evidence type="ECO:0000256" key="3">
    <source>
        <dbReference type="ARBA" id="ARBA00022475"/>
    </source>
</evidence>
<dbReference type="PANTHER" id="PTHR43685:SF2">
    <property type="entry name" value="GLYCOSYLTRANSFERASE 2-LIKE DOMAIN-CONTAINING PROTEIN"/>
    <property type="match status" value="1"/>
</dbReference>
<dbReference type="Gene3D" id="3.40.50.11820">
    <property type="match status" value="1"/>
</dbReference>
<keyword evidence="5" id="KW-0777">Teichoic acid biosynthesis</keyword>
<keyword evidence="6" id="KW-0472">Membrane</keyword>
<comment type="similarity">
    <text evidence="2">Belongs to the CDP-glycerol glycerophosphotransferase family.</text>
</comment>
<gene>
    <name evidence="8" type="ORF">RM425_03830</name>
</gene>
<feature type="domain" description="Glycosyltransferase 2-like" evidence="7">
    <location>
        <begin position="15"/>
        <end position="180"/>
    </location>
</feature>
<dbReference type="Gene3D" id="3.90.550.10">
    <property type="entry name" value="Spore Coat Polysaccharide Biosynthesis Protein SpsA, Chain A"/>
    <property type="match status" value="1"/>
</dbReference>
<dbReference type="InterPro" id="IPR007554">
    <property type="entry name" value="Glycerophosphate_synth"/>
</dbReference>
<dbReference type="SUPFAM" id="SSF53756">
    <property type="entry name" value="UDP-Glycosyltransferase/glycogen phosphorylase"/>
    <property type="match status" value="1"/>
</dbReference>
<evidence type="ECO:0000256" key="2">
    <source>
        <dbReference type="ARBA" id="ARBA00010488"/>
    </source>
</evidence>
<dbReference type="InterPro" id="IPR050834">
    <property type="entry name" value="Glycosyltransf_2"/>
</dbReference>
<dbReference type="SUPFAM" id="SSF53448">
    <property type="entry name" value="Nucleotide-diphospho-sugar transferases"/>
    <property type="match status" value="1"/>
</dbReference>
<evidence type="ECO:0000256" key="1">
    <source>
        <dbReference type="ARBA" id="ARBA00004202"/>
    </source>
</evidence>
<accession>A0ABU2K4C2</accession>
<dbReference type="RefSeq" id="WP_311343832.1">
    <property type="nucleotide sequence ID" value="NZ_JAVREI010000001.1"/>
</dbReference>
<organism evidence="8 9">
    <name type="scientific">Blastococcus goldschmidtiae</name>
    <dbReference type="NCBI Taxonomy" id="3075546"/>
    <lineage>
        <taxon>Bacteria</taxon>
        <taxon>Bacillati</taxon>
        <taxon>Actinomycetota</taxon>
        <taxon>Actinomycetes</taxon>
        <taxon>Geodermatophilales</taxon>
        <taxon>Geodermatophilaceae</taxon>
        <taxon>Blastococcus</taxon>
    </lineage>
</organism>
<sequence length="904" mass="101790">MVDAAPTSGRALRFSVVTAVYNVELYLDAYIASMDGQTFPAEDFEIIVVDDGSTDGSLAVLREWQRRRPGLITVLTKENGGQSTARNMGMEVARGEWITFPDPDDVLEPDYLSEVDTFLRENPETLMVGTSRHMLNDTTGELTDTHPLRAHFGDGNRLRNLDEWPKYFHGSAPAAFFRAETVREQGLRFDAQVRPNFEDGHFCCRYVLAAEAPLVGFVATAKYHYRKRQNSSSTLQTSLTDPDRYTKVLRNGYLALLRSSSAETGSAPEWLQNYVLYELSWYLSSQDNASGAVSAATGLVAEEFHALLGEIVQHLDDDLIASFDLRSMKRIWKEILLHSYAEEPWHNPFAVVSAADHDQGLVKLSYHFTGELPREEFLVRGKPVAPRHAKIRDINYHGRVLLHERIVWVPLQLLRMKLDGRYVDLRFSAPGFPTHALRASDVRKKFAPAAGIPTARKKPARRATRRTLSVEDRLVVRLAGSAPVRQLFQDAWVLMDRIHDADDSAELLFRHLQRHRPDINSWFVIESGTPDWERLRGEGYRNVVAHGSFRWKLLMANCAHLISSHADVPVLRPPAILRFMQPAWRFTFLQHGVIKDDLSQWLNGKKIDLFVTSTPAEQESIAGDHTPYAFTTREAKLTGLPRFDRLREQGELIGPDERDLLLIAPTWRDWLVPPLAAGTQRRSVNVPEFLETDYARNWLALLNSPELAEAAELQGLTVAFLPHPNLQSILSGIELPPHVLPLTFVGNDVQRLFARASLLVTDYSSMAFNAAYIDRPSVYFQFDSDRMGTGSHVGRQGYFDYARDGFGPVTYELEDAVRAIVESVKNGPVPAPEYAARIDATFPMRDGRCCERVVTEIEQLTRRSRPKAPAKRAATHLAGRAARRVVRTVGAARRRGAERAGVGA</sequence>
<evidence type="ECO:0000256" key="4">
    <source>
        <dbReference type="ARBA" id="ARBA00022679"/>
    </source>
</evidence>
<dbReference type="Pfam" id="PF00535">
    <property type="entry name" value="Glycos_transf_2"/>
    <property type="match status" value="1"/>
</dbReference>
<proteinExistence type="inferred from homology"/>
<evidence type="ECO:0000313" key="9">
    <source>
        <dbReference type="Proteomes" id="UP001183222"/>
    </source>
</evidence>
<dbReference type="Pfam" id="PF04464">
    <property type="entry name" value="Glyphos_transf"/>
    <property type="match status" value="1"/>
</dbReference>
<reference evidence="9" key="1">
    <citation type="submission" date="2023-07" db="EMBL/GenBank/DDBJ databases">
        <title>30 novel species of actinomycetes from the DSMZ collection.</title>
        <authorList>
            <person name="Nouioui I."/>
        </authorList>
    </citation>
    <scope>NUCLEOTIDE SEQUENCE [LARGE SCALE GENOMIC DNA]</scope>
    <source>
        <strain evidence="9">DSM 46792</strain>
    </source>
</reference>
<dbReference type="PANTHER" id="PTHR43685">
    <property type="entry name" value="GLYCOSYLTRANSFERASE"/>
    <property type="match status" value="1"/>
</dbReference>
<dbReference type="InterPro" id="IPR001173">
    <property type="entry name" value="Glyco_trans_2-like"/>
</dbReference>
<dbReference type="InterPro" id="IPR043149">
    <property type="entry name" value="TagF_N"/>
</dbReference>
<evidence type="ECO:0000256" key="5">
    <source>
        <dbReference type="ARBA" id="ARBA00022944"/>
    </source>
</evidence>
<protein>
    <submittedName>
        <fullName evidence="8">CDP-glycerol glycerophosphotransferase family protein</fullName>
    </submittedName>
</protein>
<dbReference type="InterPro" id="IPR043148">
    <property type="entry name" value="TagF_C"/>
</dbReference>
<name>A0ABU2K4C2_9ACTN</name>
<dbReference type="EMBL" id="JAVREI010000001">
    <property type="protein sequence ID" value="MDT0275019.1"/>
    <property type="molecule type" value="Genomic_DNA"/>
</dbReference>
<evidence type="ECO:0000259" key="7">
    <source>
        <dbReference type="Pfam" id="PF00535"/>
    </source>
</evidence>
<comment type="caution">
    <text evidence="8">The sequence shown here is derived from an EMBL/GenBank/DDBJ whole genome shotgun (WGS) entry which is preliminary data.</text>
</comment>
<evidence type="ECO:0000256" key="6">
    <source>
        <dbReference type="ARBA" id="ARBA00023136"/>
    </source>
</evidence>
<dbReference type="InterPro" id="IPR029044">
    <property type="entry name" value="Nucleotide-diphossugar_trans"/>
</dbReference>
<dbReference type="Gene3D" id="3.40.50.12580">
    <property type="match status" value="1"/>
</dbReference>
<dbReference type="Proteomes" id="UP001183222">
    <property type="component" value="Unassembled WGS sequence"/>
</dbReference>
<keyword evidence="3" id="KW-1003">Cell membrane</keyword>
<comment type="subcellular location">
    <subcellularLocation>
        <location evidence="1">Cell membrane</location>
        <topology evidence="1">Peripheral membrane protein</topology>
    </subcellularLocation>
</comment>